<sequence length="376" mass="42342">MIRILHTADLHLGAAFPTLGAREQQRREDFLATFTRIVDLAIAEKVELVLVAGDLFDRCDPDSGLVGFVQGAFARLDDAGIGVVLLPGTHDHQLAGTGVYRRENFPTAVLLTDVQVATPVKLRVGREDVYLYGFAAGVAEEPAALLAGMRRRFDDGLHVGLLHGSLEGSPEWDYRGKDLPFALTDLQDWDLDYLALGHYHRFQELSLGGRLYGCYPGSPEGKRFGENGPRYVLLVEIGPRTASVRPVEIQTRKLVEKTIELEAGITGEAVARMVEAAADCDDLVRLRLHGTLERALDIDWLTGRCRSAFFHLDLVDETRWLSDERLDELAREESVRGECVRRFRKLLRRTDDDEQRREIEQALREILVRFRIVEGR</sequence>
<name>A0A5D3WNX5_9BACT</name>
<evidence type="ECO:0000313" key="4">
    <source>
        <dbReference type="Proteomes" id="UP000324159"/>
    </source>
</evidence>
<accession>A0A5D3WNX5</accession>
<dbReference type="PANTHER" id="PTHR30337">
    <property type="entry name" value="COMPONENT OF ATP-DEPENDENT DSDNA EXONUCLEASE"/>
    <property type="match status" value="1"/>
</dbReference>
<dbReference type="PANTHER" id="PTHR30337:SF7">
    <property type="entry name" value="PHOSPHOESTERASE"/>
    <property type="match status" value="1"/>
</dbReference>
<keyword evidence="1" id="KW-0378">Hydrolase</keyword>
<proteinExistence type="predicted"/>
<dbReference type="InterPro" id="IPR029052">
    <property type="entry name" value="Metallo-depent_PP-like"/>
</dbReference>
<evidence type="ECO:0000313" key="3">
    <source>
        <dbReference type="EMBL" id="TYP00235.1"/>
    </source>
</evidence>
<dbReference type="Proteomes" id="UP000324159">
    <property type="component" value="Unassembled WGS sequence"/>
</dbReference>
<organism evidence="3 4">
    <name type="scientific">Geothermobacter ehrlichii</name>
    <dbReference type="NCBI Taxonomy" id="213224"/>
    <lineage>
        <taxon>Bacteria</taxon>
        <taxon>Pseudomonadati</taxon>
        <taxon>Thermodesulfobacteriota</taxon>
        <taxon>Desulfuromonadia</taxon>
        <taxon>Desulfuromonadales</taxon>
        <taxon>Geothermobacteraceae</taxon>
        <taxon>Geothermobacter</taxon>
    </lineage>
</organism>
<dbReference type="Gene3D" id="3.60.21.10">
    <property type="match status" value="1"/>
</dbReference>
<comment type="caution">
    <text evidence="3">The sequence shown here is derived from an EMBL/GenBank/DDBJ whole genome shotgun (WGS) entry which is preliminary data.</text>
</comment>
<dbReference type="GO" id="GO:0004527">
    <property type="term" value="F:exonuclease activity"/>
    <property type="evidence" value="ECO:0007669"/>
    <property type="project" value="UniProtKB-KW"/>
</dbReference>
<evidence type="ECO:0000259" key="2">
    <source>
        <dbReference type="Pfam" id="PF00149"/>
    </source>
</evidence>
<keyword evidence="4" id="KW-1185">Reference proteome</keyword>
<reference evidence="3 4" key="1">
    <citation type="submission" date="2019-07" db="EMBL/GenBank/DDBJ databases">
        <title>Genomic Encyclopedia of Type Strains, Phase IV (KMG-IV): sequencing the most valuable type-strain genomes for metagenomic binning, comparative biology and taxonomic classification.</title>
        <authorList>
            <person name="Goeker M."/>
        </authorList>
    </citation>
    <scope>NUCLEOTIDE SEQUENCE [LARGE SCALE GENOMIC DNA]</scope>
    <source>
        <strain evidence="3 4">SS015</strain>
    </source>
</reference>
<dbReference type="AlphaFoldDB" id="A0A5D3WNX5"/>
<dbReference type="CDD" id="cd00840">
    <property type="entry name" value="MPP_Mre11_N"/>
    <property type="match status" value="1"/>
</dbReference>
<dbReference type="OrthoDB" id="9773856at2"/>
<dbReference type="InterPro" id="IPR050535">
    <property type="entry name" value="DNA_Repair-Maintenance_Comp"/>
</dbReference>
<dbReference type="RefSeq" id="WP_148894428.1">
    <property type="nucleotide sequence ID" value="NZ_VNIB01000001.1"/>
</dbReference>
<gene>
    <name evidence="3" type="ORF">EDC39_101396</name>
</gene>
<dbReference type="Pfam" id="PF00149">
    <property type="entry name" value="Metallophos"/>
    <property type="match status" value="1"/>
</dbReference>
<dbReference type="EMBL" id="VNIB01000001">
    <property type="protein sequence ID" value="TYP00235.1"/>
    <property type="molecule type" value="Genomic_DNA"/>
</dbReference>
<evidence type="ECO:0000256" key="1">
    <source>
        <dbReference type="ARBA" id="ARBA00022801"/>
    </source>
</evidence>
<keyword evidence="3" id="KW-0269">Exonuclease</keyword>
<keyword evidence="3" id="KW-0540">Nuclease</keyword>
<dbReference type="InterPro" id="IPR041796">
    <property type="entry name" value="Mre11_N"/>
</dbReference>
<protein>
    <submittedName>
        <fullName evidence="3">Exonuclease SbcD</fullName>
    </submittedName>
</protein>
<dbReference type="InterPro" id="IPR004843">
    <property type="entry name" value="Calcineurin-like_PHP"/>
</dbReference>
<dbReference type="SUPFAM" id="SSF56300">
    <property type="entry name" value="Metallo-dependent phosphatases"/>
    <property type="match status" value="1"/>
</dbReference>
<feature type="domain" description="Calcineurin-like phosphoesterase" evidence="2">
    <location>
        <begin position="2"/>
        <end position="201"/>
    </location>
</feature>